<dbReference type="Pfam" id="PF11066">
    <property type="entry name" value="DUF2867"/>
    <property type="match status" value="1"/>
</dbReference>
<keyword evidence="2" id="KW-1185">Reference proteome</keyword>
<evidence type="ECO:0000313" key="1">
    <source>
        <dbReference type="EMBL" id="OQP86956.1"/>
    </source>
</evidence>
<dbReference type="RefSeq" id="WP_081175456.1">
    <property type="nucleotide sequence ID" value="NZ_MSPX01000005.1"/>
</dbReference>
<dbReference type="Proteomes" id="UP000192652">
    <property type="component" value="Unassembled WGS sequence"/>
</dbReference>
<organism evidence="1 2">
    <name type="scientific">Xaviernesmea rhizosphaerae</name>
    <dbReference type="NCBI Taxonomy" id="1672749"/>
    <lineage>
        <taxon>Bacteria</taxon>
        <taxon>Pseudomonadati</taxon>
        <taxon>Pseudomonadota</taxon>
        <taxon>Alphaproteobacteria</taxon>
        <taxon>Hyphomicrobiales</taxon>
        <taxon>Rhizobiaceae</taxon>
        <taxon>Rhizobium/Agrobacterium group</taxon>
        <taxon>Xaviernesmea</taxon>
    </lineage>
</organism>
<gene>
    <name evidence="1" type="ORF">BTR14_08480</name>
</gene>
<comment type="caution">
    <text evidence="1">The sequence shown here is derived from an EMBL/GenBank/DDBJ whole genome shotgun (WGS) entry which is preliminary data.</text>
</comment>
<sequence length="171" mass="18421">MDLVSASAAAPAAALNPLPDADWFDRYEMRLDDGDLSAGEAARLILANPPAWAGWLMRLRNGLVRLAGLRGVAMKAGDEAGGFPILEERPERCVLGFNDRHLDFRIVVDIRQSGTGTLLGVTTLVKRHNLIGRAYLAAVGPFHRLIVAASLRQLQPQGARPYRAAGSEGRG</sequence>
<evidence type="ECO:0008006" key="3">
    <source>
        <dbReference type="Google" id="ProtNLM"/>
    </source>
</evidence>
<protein>
    <recommendedName>
        <fullName evidence="3">DUF2867 domain-containing protein</fullName>
    </recommendedName>
</protein>
<dbReference type="EMBL" id="MSPX01000005">
    <property type="protein sequence ID" value="OQP86956.1"/>
    <property type="molecule type" value="Genomic_DNA"/>
</dbReference>
<evidence type="ECO:0000313" key="2">
    <source>
        <dbReference type="Proteomes" id="UP000192652"/>
    </source>
</evidence>
<proteinExistence type="predicted"/>
<name>A0ABX3PFS6_9HYPH</name>
<reference evidence="1 2" key="1">
    <citation type="journal article" date="2017" name="Antonie Van Leeuwenhoek">
        <title>Rhizobium rhizosphaerae sp. nov., a novel species isolated from rice rhizosphere.</title>
        <authorList>
            <person name="Zhao J.J."/>
            <person name="Zhang J."/>
            <person name="Zhang R.J."/>
            <person name="Zhang C.W."/>
            <person name="Yin H.Q."/>
            <person name="Zhang X.X."/>
        </authorList>
    </citation>
    <scope>NUCLEOTIDE SEQUENCE [LARGE SCALE GENOMIC DNA]</scope>
    <source>
        <strain evidence="1 2">RD15</strain>
    </source>
</reference>
<accession>A0ABX3PFS6</accession>
<dbReference type="InterPro" id="IPR021295">
    <property type="entry name" value="DUF2867"/>
</dbReference>